<sequence>METSPVWRVPRLWRLLLVVARIVVFPLARLRVSGGLPAQLRGGPVIIATNHVSPFDPVILMAACHRAGIAPRFMATGGVFRAPVVGAIMRHCGHIRVDRNTAHVADALPAAAKALAENSAVLVYPEGRIGLDPWMWPERGKTGAARMAQMSGAPVLPVAQWGTHAVLPWEAPKRAGRALLRAVLTRPVVQVRFADRPVDLTAAGTGTPGAQAMHATRLIMDAIDETLTPLRRDEMRMPKVIDASRPHDLSRVRPRHD</sequence>
<gene>
    <name evidence="4" type="ORF">ACFO0C_26450</name>
</gene>
<keyword evidence="5" id="KW-1185">Reference proteome</keyword>
<comment type="caution">
    <text evidence="4">The sequence shown here is derived from an EMBL/GenBank/DDBJ whole genome shotgun (WGS) entry which is preliminary data.</text>
</comment>
<dbReference type="Pfam" id="PF01553">
    <property type="entry name" value="Acyltransferase"/>
    <property type="match status" value="1"/>
</dbReference>
<reference evidence="5" key="1">
    <citation type="journal article" date="2019" name="Int. J. Syst. Evol. Microbiol.">
        <title>The Global Catalogue of Microorganisms (GCM) 10K type strain sequencing project: providing services to taxonomists for standard genome sequencing and annotation.</title>
        <authorList>
            <consortium name="The Broad Institute Genomics Platform"/>
            <consortium name="The Broad Institute Genome Sequencing Center for Infectious Disease"/>
            <person name="Wu L."/>
            <person name="Ma J."/>
        </authorList>
    </citation>
    <scope>NUCLEOTIDE SEQUENCE [LARGE SCALE GENOMIC DNA]</scope>
    <source>
        <strain evidence="5">TBRC 5832</strain>
    </source>
</reference>
<evidence type="ECO:0000313" key="5">
    <source>
        <dbReference type="Proteomes" id="UP001595867"/>
    </source>
</evidence>
<evidence type="ECO:0000313" key="4">
    <source>
        <dbReference type="EMBL" id="MFC4068485.1"/>
    </source>
</evidence>
<dbReference type="SMART" id="SM00563">
    <property type="entry name" value="PlsC"/>
    <property type="match status" value="1"/>
</dbReference>
<dbReference type="GO" id="GO:0016746">
    <property type="term" value="F:acyltransferase activity"/>
    <property type="evidence" value="ECO:0007669"/>
    <property type="project" value="UniProtKB-KW"/>
</dbReference>
<dbReference type="PANTHER" id="PTHR10434:SF55">
    <property type="entry name" value="POSSIBLE ACYLTRANSFERASE"/>
    <property type="match status" value="1"/>
</dbReference>
<proteinExistence type="predicted"/>
<accession>A0ABV8IZP1</accession>
<dbReference type="CDD" id="cd07989">
    <property type="entry name" value="LPLAT_AGPAT-like"/>
    <property type="match status" value="1"/>
</dbReference>
<dbReference type="PANTHER" id="PTHR10434">
    <property type="entry name" value="1-ACYL-SN-GLYCEROL-3-PHOSPHATE ACYLTRANSFERASE"/>
    <property type="match status" value="1"/>
</dbReference>
<evidence type="ECO:0000256" key="2">
    <source>
        <dbReference type="ARBA" id="ARBA00023315"/>
    </source>
</evidence>
<keyword evidence="2 4" id="KW-0012">Acyltransferase</keyword>
<dbReference type="RefSeq" id="WP_378069382.1">
    <property type="nucleotide sequence ID" value="NZ_JBHSBL010000019.1"/>
</dbReference>
<dbReference type="SUPFAM" id="SSF69593">
    <property type="entry name" value="Glycerol-3-phosphate (1)-acyltransferase"/>
    <property type="match status" value="1"/>
</dbReference>
<dbReference type="Proteomes" id="UP001595867">
    <property type="component" value="Unassembled WGS sequence"/>
</dbReference>
<organism evidence="4 5">
    <name type="scientific">Actinoplanes subglobosus</name>
    <dbReference type="NCBI Taxonomy" id="1547892"/>
    <lineage>
        <taxon>Bacteria</taxon>
        <taxon>Bacillati</taxon>
        <taxon>Actinomycetota</taxon>
        <taxon>Actinomycetes</taxon>
        <taxon>Micromonosporales</taxon>
        <taxon>Micromonosporaceae</taxon>
        <taxon>Actinoplanes</taxon>
    </lineage>
</organism>
<evidence type="ECO:0000259" key="3">
    <source>
        <dbReference type="SMART" id="SM00563"/>
    </source>
</evidence>
<dbReference type="EMBL" id="JBHSBL010000019">
    <property type="protein sequence ID" value="MFC4068485.1"/>
    <property type="molecule type" value="Genomic_DNA"/>
</dbReference>
<protein>
    <submittedName>
        <fullName evidence="4">Lysophospholipid acyltransferase family protein</fullName>
    </submittedName>
</protein>
<feature type="domain" description="Phospholipid/glycerol acyltransferase" evidence="3">
    <location>
        <begin position="45"/>
        <end position="163"/>
    </location>
</feature>
<keyword evidence="1" id="KW-0808">Transferase</keyword>
<name>A0ABV8IZP1_9ACTN</name>
<evidence type="ECO:0000256" key="1">
    <source>
        <dbReference type="ARBA" id="ARBA00022679"/>
    </source>
</evidence>
<dbReference type="InterPro" id="IPR002123">
    <property type="entry name" value="Plipid/glycerol_acylTrfase"/>
</dbReference>